<dbReference type="EMBL" id="RYZW01000013">
    <property type="protein sequence ID" value="TDZ68159.1"/>
    <property type="molecule type" value="Genomic_DNA"/>
</dbReference>
<feature type="region of interest" description="Disordered" evidence="13">
    <location>
        <begin position="381"/>
        <end position="432"/>
    </location>
</feature>
<reference evidence="15 16" key="1">
    <citation type="submission" date="2018-12" db="EMBL/GenBank/DDBJ databases">
        <title>Genome sequence and assembly of Colletotrichum trifolii.</title>
        <authorList>
            <person name="Gan P."/>
            <person name="Shirasu K."/>
        </authorList>
    </citation>
    <scope>NUCLEOTIDE SEQUENCE [LARGE SCALE GENOMIC DNA]</scope>
    <source>
        <strain evidence="15 16">543-2</strain>
    </source>
</reference>
<sequence length="451" mass="51216">MAGLNDSSLIKRLAVPAVCLLIAFLAYSSQVLFHLADSSLPPGRLSAAEFTVFNTLLLCLWYTYYKACTVDPGRYSFSSAVIEVPEPDEYGLLRRWCRKCNAPKPPRAHHCRSCRRCVPKMDHHCPWTANCVSLQTFPHFLRFLVYTNLSLWFLAHQLYLRFHSIYSNRKLPSYLGPSLPALVHLTLLSLVTFFTSLVLFILLFSTLRGWVLNESMIEGWELDRHNALCSRSSSSSPGSSSSSEYWSLTGPDGQKLRLEKVEFPYDVGIFENMAQAMGTRNPLLWFLPLSGNPTVSGSGTGVGWTYPENDINHRQNMWPPPDPDKMRRSRWPGANAGTASDVMPRYASREEELQAFKKRQAADRKRWEGTTSRLMAELEEYEVVTDDDDEESDDDGYEQGANGEPGWTNADGERLQDYGVDEDEDMTDDEDVPLAELILRRRKVLQKDGED</sequence>
<keyword evidence="4 11" id="KW-0256">Endoplasmic reticulum</keyword>
<keyword evidence="5 11" id="KW-1133">Transmembrane helix</keyword>
<evidence type="ECO:0000259" key="14">
    <source>
        <dbReference type="Pfam" id="PF01529"/>
    </source>
</evidence>
<dbReference type="EC" id="2.3.1.225" evidence="11"/>
<keyword evidence="16" id="KW-1185">Reference proteome</keyword>
<feature type="compositionally biased region" description="Acidic residues" evidence="13">
    <location>
        <begin position="381"/>
        <end position="397"/>
    </location>
</feature>
<evidence type="ECO:0000256" key="6">
    <source>
        <dbReference type="ARBA" id="ARBA00023136"/>
    </source>
</evidence>
<organism evidence="15 16">
    <name type="scientific">Colletotrichum trifolii</name>
    <dbReference type="NCBI Taxonomy" id="5466"/>
    <lineage>
        <taxon>Eukaryota</taxon>
        <taxon>Fungi</taxon>
        <taxon>Dikarya</taxon>
        <taxon>Ascomycota</taxon>
        <taxon>Pezizomycotina</taxon>
        <taxon>Sordariomycetes</taxon>
        <taxon>Hypocreomycetidae</taxon>
        <taxon>Glomerellales</taxon>
        <taxon>Glomerellaceae</taxon>
        <taxon>Colletotrichum</taxon>
        <taxon>Colletotrichum orbiculare species complex</taxon>
    </lineage>
</organism>
<comment type="function">
    <text evidence="11">Mediates the reversible addition of palmitate to target proteins, thereby regulating their membrane association and biological function.</text>
</comment>
<evidence type="ECO:0000256" key="13">
    <source>
        <dbReference type="SAM" id="MobiDB-lite"/>
    </source>
</evidence>
<dbReference type="Proteomes" id="UP000295703">
    <property type="component" value="Unassembled WGS sequence"/>
</dbReference>
<protein>
    <recommendedName>
        <fullName evidence="11">Palmitoyltransferase PFA4</fullName>
        <ecNumber evidence="11">2.3.1.225</ecNumber>
    </recommendedName>
    <alternativeName>
        <fullName evidence="11">Protein S-acyltransferase</fullName>
        <shortName evidence="11">PAT</shortName>
    </alternativeName>
    <alternativeName>
        <fullName evidence="11">Protein fatty acyltransferase 4</fullName>
    </alternativeName>
</protein>
<name>A0A4R8RM56_COLTR</name>
<evidence type="ECO:0000256" key="12">
    <source>
        <dbReference type="RuleBase" id="RU079119"/>
    </source>
</evidence>
<feature type="transmembrane region" description="Helical" evidence="11 12">
    <location>
        <begin position="182"/>
        <end position="207"/>
    </location>
</feature>
<evidence type="ECO:0000256" key="5">
    <source>
        <dbReference type="ARBA" id="ARBA00022989"/>
    </source>
</evidence>
<evidence type="ECO:0000256" key="9">
    <source>
        <dbReference type="ARBA" id="ARBA00023315"/>
    </source>
</evidence>
<dbReference type="InterPro" id="IPR033682">
    <property type="entry name" value="PFA4"/>
</dbReference>
<comment type="domain">
    <text evidence="11 12">The DHHC domain is required for palmitoyltransferase activity.</text>
</comment>
<comment type="similarity">
    <text evidence="11">Belongs to the DHHC palmitoyltransferase family. PFA4 subfamily.</text>
</comment>
<feature type="transmembrane region" description="Helical" evidence="11 12">
    <location>
        <begin position="12"/>
        <end position="33"/>
    </location>
</feature>
<evidence type="ECO:0000256" key="4">
    <source>
        <dbReference type="ARBA" id="ARBA00022824"/>
    </source>
</evidence>
<evidence type="ECO:0000256" key="7">
    <source>
        <dbReference type="ARBA" id="ARBA00023139"/>
    </source>
</evidence>
<evidence type="ECO:0000256" key="10">
    <source>
        <dbReference type="ARBA" id="ARBA00048048"/>
    </source>
</evidence>
<keyword evidence="2 11" id="KW-0808">Transferase</keyword>
<feature type="domain" description="Palmitoyltransferase DHHC" evidence="14">
    <location>
        <begin position="94"/>
        <end position="218"/>
    </location>
</feature>
<evidence type="ECO:0000256" key="2">
    <source>
        <dbReference type="ARBA" id="ARBA00022679"/>
    </source>
</evidence>
<keyword evidence="9 11" id="KW-0012">Acyltransferase</keyword>
<dbReference type="HAMAP" id="MF_03199">
    <property type="entry name" value="DHHC_PAT_PFA4"/>
    <property type="match status" value="1"/>
</dbReference>
<proteinExistence type="inferred from homology"/>
<comment type="catalytic activity">
    <reaction evidence="10 11 12">
        <text>L-cysteinyl-[protein] + hexadecanoyl-CoA = S-hexadecanoyl-L-cysteinyl-[protein] + CoA</text>
        <dbReference type="Rhea" id="RHEA:36683"/>
        <dbReference type="Rhea" id="RHEA-COMP:10131"/>
        <dbReference type="Rhea" id="RHEA-COMP:11032"/>
        <dbReference type="ChEBI" id="CHEBI:29950"/>
        <dbReference type="ChEBI" id="CHEBI:57287"/>
        <dbReference type="ChEBI" id="CHEBI:57379"/>
        <dbReference type="ChEBI" id="CHEBI:74151"/>
        <dbReference type="EC" id="2.3.1.225"/>
    </reaction>
</comment>
<dbReference type="InterPro" id="IPR001594">
    <property type="entry name" value="Palmitoyltrfase_DHHC"/>
</dbReference>
<dbReference type="GO" id="GO:0019706">
    <property type="term" value="F:protein-cysteine S-palmitoyltransferase activity"/>
    <property type="evidence" value="ECO:0007669"/>
    <property type="project" value="UniProtKB-UniRule"/>
</dbReference>
<dbReference type="STRING" id="5466.A0A4R8RM56"/>
<dbReference type="Pfam" id="PF01529">
    <property type="entry name" value="DHHC"/>
    <property type="match status" value="1"/>
</dbReference>
<keyword evidence="6 11" id="KW-0472">Membrane</keyword>
<accession>A0A4R8RM56</accession>
<evidence type="ECO:0000313" key="15">
    <source>
        <dbReference type="EMBL" id="TDZ68159.1"/>
    </source>
</evidence>
<comment type="subcellular location">
    <subcellularLocation>
        <location evidence="11">Endoplasmic reticulum membrane</location>
        <topology evidence="11">Multi-pass membrane protein</topology>
    </subcellularLocation>
    <subcellularLocation>
        <location evidence="1">Membrane</location>
        <topology evidence="1">Multi-pass membrane protein</topology>
    </subcellularLocation>
</comment>
<dbReference type="PROSITE" id="PS50216">
    <property type="entry name" value="DHHC"/>
    <property type="match status" value="1"/>
</dbReference>
<evidence type="ECO:0000256" key="11">
    <source>
        <dbReference type="HAMAP-Rule" id="MF_03199"/>
    </source>
</evidence>
<dbReference type="PANTHER" id="PTHR12246">
    <property type="entry name" value="PALMITOYLTRANSFERASE ZDHHC16"/>
    <property type="match status" value="1"/>
</dbReference>
<dbReference type="InterPro" id="IPR039859">
    <property type="entry name" value="PFA4/ZDH16/20/ERF2-like"/>
</dbReference>
<keyword evidence="8 11" id="KW-0449">Lipoprotein</keyword>
<comment type="caution">
    <text evidence="15">The sequence shown here is derived from an EMBL/GenBank/DDBJ whole genome shotgun (WGS) entry which is preliminary data.</text>
</comment>
<dbReference type="GO" id="GO:0005789">
    <property type="term" value="C:endoplasmic reticulum membrane"/>
    <property type="evidence" value="ECO:0007669"/>
    <property type="project" value="UniProtKB-SubCell"/>
</dbReference>
<evidence type="ECO:0000256" key="8">
    <source>
        <dbReference type="ARBA" id="ARBA00023288"/>
    </source>
</evidence>
<evidence type="ECO:0000313" key="16">
    <source>
        <dbReference type="Proteomes" id="UP000295703"/>
    </source>
</evidence>
<evidence type="ECO:0000256" key="1">
    <source>
        <dbReference type="ARBA" id="ARBA00004141"/>
    </source>
</evidence>
<feature type="compositionally biased region" description="Acidic residues" evidence="13">
    <location>
        <begin position="419"/>
        <end position="432"/>
    </location>
</feature>
<keyword evidence="3 11" id="KW-0812">Transmembrane</keyword>
<evidence type="ECO:0000256" key="3">
    <source>
        <dbReference type="ARBA" id="ARBA00022692"/>
    </source>
</evidence>
<dbReference type="AlphaFoldDB" id="A0A4R8RM56"/>
<gene>
    <name evidence="11 15" type="primary">PFA4</name>
    <name evidence="15" type="ORF">CTRI78_v002367</name>
</gene>
<feature type="transmembrane region" description="Helical" evidence="11 12">
    <location>
        <begin position="45"/>
        <end position="65"/>
    </location>
</feature>
<keyword evidence="7 11" id="KW-0564">Palmitate</keyword>
<feature type="transmembrane region" description="Helical" evidence="11 12">
    <location>
        <begin position="143"/>
        <end position="162"/>
    </location>
</feature>
<feature type="active site" description="S-palmitoyl cysteine intermediate" evidence="11">
    <location>
        <position position="125"/>
    </location>
</feature>